<evidence type="ECO:0000256" key="1">
    <source>
        <dbReference type="SAM" id="Phobius"/>
    </source>
</evidence>
<evidence type="ECO:0000313" key="2">
    <source>
        <dbReference type="EMBL" id="MCB7387614.1"/>
    </source>
</evidence>
<dbReference type="EMBL" id="JAJCIS010000005">
    <property type="protein sequence ID" value="MCB7387614.1"/>
    <property type="molecule type" value="Genomic_DNA"/>
</dbReference>
<accession>A0ABS8DGR8</accession>
<keyword evidence="1" id="KW-1133">Transmembrane helix</keyword>
<keyword evidence="1" id="KW-0812">Transmembrane</keyword>
<comment type="caution">
    <text evidence="2">The sequence shown here is derived from an EMBL/GenBank/DDBJ whole genome shotgun (WGS) entry which is preliminary data.</text>
</comment>
<evidence type="ECO:0000313" key="3">
    <source>
        <dbReference type="Proteomes" id="UP001299546"/>
    </source>
</evidence>
<dbReference type="Proteomes" id="UP001299546">
    <property type="component" value="Unassembled WGS sequence"/>
</dbReference>
<dbReference type="RefSeq" id="WP_066737287.1">
    <property type="nucleotide sequence ID" value="NZ_JAJCIQ010000006.1"/>
</dbReference>
<feature type="transmembrane region" description="Helical" evidence="1">
    <location>
        <begin position="64"/>
        <end position="84"/>
    </location>
</feature>
<name>A0ABS8DGR8_9FIRM</name>
<gene>
    <name evidence="2" type="ORF">LIZ65_09990</name>
</gene>
<keyword evidence="1" id="KW-0472">Membrane</keyword>
<protein>
    <submittedName>
        <fullName evidence="2">Zinc ribbon domain-containing protein</fullName>
    </submittedName>
</protein>
<keyword evidence="3" id="KW-1185">Reference proteome</keyword>
<reference evidence="2 3" key="1">
    <citation type="submission" date="2021-10" db="EMBL/GenBank/DDBJ databases">
        <title>Collection of gut derived symbiotic bacterial strains cultured from healthy donors.</title>
        <authorList>
            <person name="Lin H."/>
            <person name="Littmann E."/>
            <person name="Kohout C."/>
            <person name="Pamer E.G."/>
        </authorList>
    </citation>
    <scope>NUCLEOTIDE SEQUENCE [LARGE SCALE GENOMIC DNA]</scope>
    <source>
        <strain evidence="2 3">DFI.1.165</strain>
    </source>
</reference>
<organism evidence="2 3">
    <name type="scientific">Bariatricus massiliensis</name>
    <dbReference type="NCBI Taxonomy" id="1745713"/>
    <lineage>
        <taxon>Bacteria</taxon>
        <taxon>Bacillati</taxon>
        <taxon>Bacillota</taxon>
        <taxon>Clostridia</taxon>
        <taxon>Lachnospirales</taxon>
        <taxon>Lachnospiraceae</taxon>
        <taxon>Bariatricus</taxon>
    </lineage>
</organism>
<sequence length="362" mass="40274">MALLKCPDCGKEVSSKAERCPNCGCPIDDIIDSFEAKSDDIPITTPKENYDKTAKSQKKTTRNVIIICGIIVIIVIAVMCAIFLGSRKAQKEETGAETLKKETECIDFYESLLGRKLQEDKSLALQESDRTKMENVSLFGIIGDVTFSIPKENQTEVVGVTWTSKESCDDKSAISLLHGLEKIYGKHKQLENISDVQGSNYNYFVNSHGILNWEEDGISAKCGYDENNKIVLNWEKVDREKNAKEDTDQWGSEQIEMGYNSIIELPENSPVTVSGIAREEAEGIYSVEIFALDLDDVDPDTNGGSEKKSIFVIDSDKSQSYDKKYISVHGYKTTYNGVLSVNAVEITDESESFLEYGGILPE</sequence>
<proteinExistence type="predicted"/>